<feature type="compositionally biased region" description="Basic and acidic residues" evidence="3">
    <location>
        <begin position="267"/>
        <end position="282"/>
    </location>
</feature>
<keyword evidence="1 4" id="KW-0732">Signal</keyword>
<dbReference type="Gene3D" id="2.70.70.10">
    <property type="entry name" value="Glucose Permease (Domain IIA)"/>
    <property type="match status" value="1"/>
</dbReference>
<protein>
    <submittedName>
        <fullName evidence="6">Peptidoglycan DD-metalloendopeptidase family protein</fullName>
    </submittedName>
</protein>
<organism evidence="6 7">
    <name type="scientific">Streptobacillus felis</name>
    <dbReference type="NCBI Taxonomy" id="1384509"/>
    <lineage>
        <taxon>Bacteria</taxon>
        <taxon>Fusobacteriati</taxon>
        <taxon>Fusobacteriota</taxon>
        <taxon>Fusobacteriia</taxon>
        <taxon>Fusobacteriales</taxon>
        <taxon>Leptotrichiaceae</taxon>
        <taxon>Streptobacillus</taxon>
    </lineage>
</organism>
<dbReference type="EMBL" id="JABMKT010000012">
    <property type="protein sequence ID" value="NYV27815.1"/>
    <property type="molecule type" value="Genomic_DNA"/>
</dbReference>
<feature type="coiled-coil region" evidence="2">
    <location>
        <begin position="56"/>
        <end position="90"/>
    </location>
</feature>
<feature type="region of interest" description="Disordered" evidence="3">
    <location>
        <begin position="267"/>
        <end position="298"/>
    </location>
</feature>
<dbReference type="InterPro" id="IPR016047">
    <property type="entry name" value="M23ase_b-sheet_dom"/>
</dbReference>
<evidence type="ECO:0000313" key="6">
    <source>
        <dbReference type="EMBL" id="NYV27815.1"/>
    </source>
</evidence>
<sequence length="427" mass="48048">MKKKIMLFLALLSFAAFGDNIDKNKNRINQIDKQVKDNTNKINNNNSKINNAKKDEAAIKKEIQGLDALISKLQKEYSIIENEYVTLLKEIGKSEKEISLSIKKIEESSRKITEGKMDYSNKIKTWNKVFNSKVFQKNSFSAESAKKTNDLIKILEQDQSNIQKIEKYKQQEEDHKRQEEFLKNKTQQEAKKVEKKKLELENKRDELRRAKSSKDKAVKNLQYLQSSLKNENKKIEKTNSNLIAEKKKLEQQINAIIAAAKKREAEERRKAEEARKKAEAAKKNQSSGETNTKSEPVKEVVVPKGTGKFIMPINGSIVVAYGQEKTKGITSKGIEIRGSLGQAVKASDSGVVLYSGSLKGLGAVIMIDHGDFITVYGNLSSVRVASGAKVTKGQTIGVLGRDSITKEPNLYFEVRKGVNYVNPANYL</sequence>
<evidence type="ECO:0000256" key="2">
    <source>
        <dbReference type="SAM" id="Coils"/>
    </source>
</evidence>
<dbReference type="InterPro" id="IPR050570">
    <property type="entry name" value="Cell_wall_metabolism_enzyme"/>
</dbReference>
<feature type="domain" description="M23ase beta-sheet core" evidence="5">
    <location>
        <begin position="331"/>
        <end position="423"/>
    </location>
</feature>
<dbReference type="Pfam" id="PF01551">
    <property type="entry name" value="Peptidase_M23"/>
    <property type="match status" value="1"/>
</dbReference>
<name>A0A7Z0TAA3_9FUSO</name>
<evidence type="ECO:0000256" key="1">
    <source>
        <dbReference type="ARBA" id="ARBA00022729"/>
    </source>
</evidence>
<dbReference type="RefSeq" id="WP_180135829.1">
    <property type="nucleotide sequence ID" value="NZ_JABMKT010000012.1"/>
</dbReference>
<dbReference type="CDD" id="cd12797">
    <property type="entry name" value="M23_peptidase"/>
    <property type="match status" value="1"/>
</dbReference>
<keyword evidence="2" id="KW-0175">Coiled coil</keyword>
<evidence type="ECO:0000256" key="4">
    <source>
        <dbReference type="SAM" id="SignalP"/>
    </source>
</evidence>
<dbReference type="InterPro" id="IPR011055">
    <property type="entry name" value="Dup_hybrid_motif"/>
</dbReference>
<dbReference type="PANTHER" id="PTHR21666:SF289">
    <property type="entry name" value="L-ALA--D-GLU ENDOPEPTIDASE"/>
    <property type="match status" value="1"/>
</dbReference>
<dbReference type="Gene3D" id="1.20.5.340">
    <property type="match status" value="1"/>
</dbReference>
<dbReference type="Proteomes" id="UP000526184">
    <property type="component" value="Unassembled WGS sequence"/>
</dbReference>
<gene>
    <name evidence="6" type="ORF">HP397_03115</name>
</gene>
<dbReference type="PANTHER" id="PTHR21666">
    <property type="entry name" value="PEPTIDASE-RELATED"/>
    <property type="match status" value="1"/>
</dbReference>
<dbReference type="AlphaFoldDB" id="A0A7Z0TAA3"/>
<evidence type="ECO:0000256" key="3">
    <source>
        <dbReference type="SAM" id="MobiDB-lite"/>
    </source>
</evidence>
<reference evidence="6 7" key="1">
    <citation type="submission" date="2020-05" db="EMBL/GenBank/DDBJ databases">
        <title>Streptobacillus felis strain LHL191014123.</title>
        <authorList>
            <person name="Fawzy A."/>
            <person name="Rau J."/>
            <person name="Risse K."/>
            <person name="Schauerte N."/>
            <person name="Geiger C."/>
            <person name="Blom J."/>
            <person name="Imirzalioglu C."/>
            <person name="Falgenhauer J."/>
            <person name="Bach A."/>
            <person name="Herden C."/>
            <person name="Eisenberg T."/>
        </authorList>
    </citation>
    <scope>NUCLEOTIDE SEQUENCE [LARGE SCALE GENOMIC DNA]</scope>
    <source>
        <strain evidence="6 7">LHL191014123</strain>
    </source>
</reference>
<feature type="chain" id="PRO_5030923304" evidence="4">
    <location>
        <begin position="19"/>
        <end position="427"/>
    </location>
</feature>
<dbReference type="GO" id="GO:0004222">
    <property type="term" value="F:metalloendopeptidase activity"/>
    <property type="evidence" value="ECO:0007669"/>
    <property type="project" value="TreeGrafter"/>
</dbReference>
<feature type="signal peptide" evidence="4">
    <location>
        <begin position="1"/>
        <end position="18"/>
    </location>
</feature>
<proteinExistence type="predicted"/>
<accession>A0A7Z0TAA3</accession>
<dbReference type="SUPFAM" id="SSF51261">
    <property type="entry name" value="Duplicated hybrid motif"/>
    <property type="match status" value="1"/>
</dbReference>
<evidence type="ECO:0000259" key="5">
    <source>
        <dbReference type="Pfam" id="PF01551"/>
    </source>
</evidence>
<comment type="caution">
    <text evidence="6">The sequence shown here is derived from an EMBL/GenBank/DDBJ whole genome shotgun (WGS) entry which is preliminary data.</text>
</comment>
<keyword evidence="7" id="KW-1185">Reference proteome</keyword>
<evidence type="ECO:0000313" key="7">
    <source>
        <dbReference type="Proteomes" id="UP000526184"/>
    </source>
</evidence>